<organism evidence="2 3">
    <name type="scientific">Marinobacter nauticus</name>
    <name type="common">Marinobacter hydrocarbonoclasticus</name>
    <name type="synonym">Marinobacter aquaeolei</name>
    <dbReference type="NCBI Taxonomy" id="2743"/>
    <lineage>
        <taxon>Bacteria</taxon>
        <taxon>Pseudomonadati</taxon>
        <taxon>Pseudomonadota</taxon>
        <taxon>Gammaproteobacteria</taxon>
        <taxon>Pseudomonadales</taxon>
        <taxon>Marinobacteraceae</taxon>
        <taxon>Marinobacter</taxon>
    </lineage>
</organism>
<accession>A0A368Y3X8</accession>
<dbReference type="InterPro" id="IPR015168">
    <property type="entry name" value="SsuA/THI5"/>
</dbReference>
<dbReference type="AlphaFoldDB" id="A0A368Y3X8"/>
<evidence type="ECO:0000259" key="1">
    <source>
        <dbReference type="Pfam" id="PF09084"/>
    </source>
</evidence>
<evidence type="ECO:0000313" key="2">
    <source>
        <dbReference type="EMBL" id="RCW73527.1"/>
    </source>
</evidence>
<dbReference type="PANTHER" id="PTHR30024">
    <property type="entry name" value="ALIPHATIC SULFONATES-BINDING PROTEIN-RELATED"/>
    <property type="match status" value="1"/>
</dbReference>
<sequence length="310" mass="33683">MGCPVVIAAGDDAGSDLPVLSLSVLQFGTAHWELDHLQYRGLDRANGFRLELLPVANLPASRLAVTAGSVNGAVADLLWTQFRYQAGASYLYLPFSSRIGEILVAETSDISTLADLPGKRIGVAGGPDSKGWVLLNRVAARHGIDLSASASVQFAAPPLLSQSLKRGQLDVIVTYWHFAARMQGDGGWRSAFSMAELLSELGLERQLPVLGYVFPEDWARQHADLIDRFAVALAGTKAELAREAGHWDRLRPLMGHPADGVFEALRRGFVQGVPGSQTDQRIADMKQLLILTGADPSQLMPDDLFYRWQP</sequence>
<protein>
    <submittedName>
        <fullName evidence="2">NitT/TauT family transport system substrate-binding protein</fullName>
    </submittedName>
</protein>
<proteinExistence type="predicted"/>
<dbReference type="Pfam" id="PF09084">
    <property type="entry name" value="NMT1"/>
    <property type="match status" value="1"/>
</dbReference>
<dbReference type="Proteomes" id="UP000253647">
    <property type="component" value="Unassembled WGS sequence"/>
</dbReference>
<feature type="domain" description="SsuA/THI5-like" evidence="1">
    <location>
        <begin position="101"/>
        <end position="233"/>
    </location>
</feature>
<dbReference type="EMBL" id="QPJI01000002">
    <property type="protein sequence ID" value="RCW73527.1"/>
    <property type="molecule type" value="Genomic_DNA"/>
</dbReference>
<name>A0A368Y3X8_MARNT</name>
<dbReference type="Gene3D" id="3.40.190.10">
    <property type="entry name" value="Periplasmic binding protein-like II"/>
    <property type="match status" value="2"/>
</dbReference>
<dbReference type="PANTHER" id="PTHR30024:SF48">
    <property type="entry name" value="ABC TRANSPORTER SUBSTRATE-BINDING PROTEIN"/>
    <property type="match status" value="1"/>
</dbReference>
<gene>
    <name evidence="2" type="ORF">DET61_102245</name>
</gene>
<reference evidence="2 3" key="1">
    <citation type="submission" date="2018-07" db="EMBL/GenBank/DDBJ databases">
        <title>Freshwater and sediment microbial communities from various areas in North America, analyzing microbe dynamics in response to fracking.</title>
        <authorList>
            <person name="Lamendella R."/>
        </authorList>
    </citation>
    <scope>NUCLEOTIDE SEQUENCE [LARGE SCALE GENOMIC DNA]</scope>
    <source>
        <strain evidence="2 3">105B</strain>
    </source>
</reference>
<dbReference type="SUPFAM" id="SSF53850">
    <property type="entry name" value="Periplasmic binding protein-like II"/>
    <property type="match status" value="1"/>
</dbReference>
<comment type="caution">
    <text evidence="2">The sequence shown here is derived from an EMBL/GenBank/DDBJ whole genome shotgun (WGS) entry which is preliminary data.</text>
</comment>
<evidence type="ECO:0000313" key="3">
    <source>
        <dbReference type="Proteomes" id="UP000253647"/>
    </source>
</evidence>
<dbReference type="RefSeq" id="WP_114433858.1">
    <property type="nucleotide sequence ID" value="NZ_QPJI01000002.1"/>
</dbReference>